<protein>
    <submittedName>
        <fullName evidence="2">Transporter</fullName>
    </submittedName>
</protein>
<proteinExistence type="predicted"/>
<dbReference type="SUPFAM" id="SSF103473">
    <property type="entry name" value="MFS general substrate transporter"/>
    <property type="match status" value="1"/>
</dbReference>
<accession>A0A081DBH7</accession>
<feature type="transmembrane region" description="Helical" evidence="1">
    <location>
        <begin position="20"/>
        <end position="36"/>
    </location>
</feature>
<organism evidence="2 3">
    <name type="scientific">Nonlabens ulvanivorans</name>
    <name type="common">Persicivirga ulvanivorans</name>
    <dbReference type="NCBI Taxonomy" id="906888"/>
    <lineage>
        <taxon>Bacteria</taxon>
        <taxon>Pseudomonadati</taxon>
        <taxon>Bacteroidota</taxon>
        <taxon>Flavobacteriia</taxon>
        <taxon>Flavobacteriales</taxon>
        <taxon>Flavobacteriaceae</taxon>
        <taxon>Nonlabens</taxon>
    </lineage>
</organism>
<dbReference type="Proteomes" id="UP000028980">
    <property type="component" value="Unassembled WGS sequence"/>
</dbReference>
<keyword evidence="1" id="KW-0472">Membrane</keyword>
<evidence type="ECO:0000256" key="1">
    <source>
        <dbReference type="SAM" id="Phobius"/>
    </source>
</evidence>
<name>A0A081DBH7_NONUL</name>
<keyword evidence="1" id="KW-1133">Transmembrane helix</keyword>
<feature type="transmembrane region" description="Helical" evidence="1">
    <location>
        <begin position="42"/>
        <end position="65"/>
    </location>
</feature>
<comment type="caution">
    <text evidence="2">The sequence shown here is derived from an EMBL/GenBank/DDBJ whole genome shotgun (WGS) entry which is preliminary data.</text>
</comment>
<gene>
    <name evidence="2" type="ORF">JCM19296_1870</name>
</gene>
<dbReference type="InterPro" id="IPR036259">
    <property type="entry name" value="MFS_trans_sf"/>
</dbReference>
<sequence length="109" mass="12959">MAFISYLLGGSLADKFQPRYLMAFSLFLTALGGIYMSTYPSYLGLSILYGYWGFTTIFLFWAAMIKATRVWGWTTPTRYRLWTTGWWSWFSFVCLWMVRYSYFFNTISK</sequence>
<reference evidence="2 3" key="1">
    <citation type="journal article" date="2014" name="Genome Announc.">
        <title>Draft Genome Sequences of Marine Flavobacterium Nonlabens Strains NR17, NR24, NR27, NR32, NR33, and Ara13.</title>
        <authorList>
            <person name="Nakanishi M."/>
            <person name="Meirelles P."/>
            <person name="Suzuki R."/>
            <person name="Takatani N."/>
            <person name="Mino S."/>
            <person name="Suda W."/>
            <person name="Oshima K."/>
            <person name="Hattori M."/>
            <person name="Ohkuma M."/>
            <person name="Hosokawa M."/>
            <person name="Miyashita K."/>
            <person name="Thompson F.L."/>
            <person name="Niwa A."/>
            <person name="Sawabe T."/>
            <person name="Sawabe T."/>
        </authorList>
    </citation>
    <scope>NUCLEOTIDE SEQUENCE [LARGE SCALE GENOMIC DNA]</scope>
    <source>
        <strain evidence="3">JCM19296</strain>
    </source>
</reference>
<dbReference type="AlphaFoldDB" id="A0A081DBH7"/>
<feature type="transmembrane region" description="Helical" evidence="1">
    <location>
        <begin position="86"/>
        <end position="104"/>
    </location>
</feature>
<dbReference type="EMBL" id="BBLG01000003">
    <property type="protein sequence ID" value="GAK76273.1"/>
    <property type="molecule type" value="Genomic_DNA"/>
</dbReference>
<keyword evidence="1" id="KW-0812">Transmembrane</keyword>
<evidence type="ECO:0000313" key="3">
    <source>
        <dbReference type="Proteomes" id="UP000028980"/>
    </source>
</evidence>
<evidence type="ECO:0000313" key="2">
    <source>
        <dbReference type="EMBL" id="GAK76273.1"/>
    </source>
</evidence>